<evidence type="ECO:0000256" key="1">
    <source>
        <dbReference type="RuleBase" id="RU000363"/>
    </source>
</evidence>
<dbReference type="InterPro" id="IPR036291">
    <property type="entry name" value="NAD(P)-bd_dom_sf"/>
</dbReference>
<evidence type="ECO:0000313" key="2">
    <source>
        <dbReference type="EMBL" id="SDF02513.1"/>
    </source>
</evidence>
<dbReference type="GO" id="GO:0016616">
    <property type="term" value="F:oxidoreductase activity, acting on the CH-OH group of donors, NAD or NADP as acceptor"/>
    <property type="evidence" value="ECO:0007669"/>
    <property type="project" value="TreeGrafter"/>
</dbReference>
<sequence>MTAKSPTALITGASRGIGATMAQELTARGYEVIGTSTKGGNGLRPLDLLDPNGPAALAKSLSGRAIDLLVCNAGLYLDKDQSLADGYPSEMWATEFAVNVTGVFLTVQAFLPALKPTHDKTGGKIAIISSQMASHTRAPGGSYIYRASKAAALNLGRNLATDLKSDGIAVGIYHPGWVQTDMGGTEAEISAEQSAKGLSDRFAALSLTTTGCFETWDGRAHAY</sequence>
<dbReference type="Gene3D" id="3.40.50.720">
    <property type="entry name" value="NAD(P)-binding Rossmann-like Domain"/>
    <property type="match status" value="1"/>
</dbReference>
<dbReference type="PANTHER" id="PTHR45458">
    <property type="entry name" value="SHORT-CHAIN DEHYDROGENASE/REDUCTASE SDR"/>
    <property type="match status" value="1"/>
</dbReference>
<dbReference type="EMBL" id="FNBL01000002">
    <property type="protein sequence ID" value="SDF02513.1"/>
    <property type="molecule type" value="Genomic_DNA"/>
</dbReference>
<dbReference type="PRINTS" id="PR00080">
    <property type="entry name" value="SDRFAMILY"/>
</dbReference>
<dbReference type="Pfam" id="PF00106">
    <property type="entry name" value="adh_short"/>
    <property type="match status" value="1"/>
</dbReference>
<gene>
    <name evidence="2" type="ORF">SAMN04488117_10232</name>
</gene>
<protein>
    <submittedName>
        <fullName evidence="2">Short-chain dehydrogenase</fullName>
    </submittedName>
</protein>
<dbReference type="OrthoDB" id="9785826at2"/>
<reference evidence="2 3" key="1">
    <citation type="submission" date="2016-10" db="EMBL/GenBank/DDBJ databases">
        <authorList>
            <person name="de Groot N.N."/>
        </authorList>
    </citation>
    <scope>NUCLEOTIDE SEQUENCE [LARGE SCALE GENOMIC DNA]</scope>
    <source>
        <strain evidence="2 3">DSM 27375</strain>
    </source>
</reference>
<dbReference type="Proteomes" id="UP000182284">
    <property type="component" value="Unassembled WGS sequence"/>
</dbReference>
<comment type="similarity">
    <text evidence="1">Belongs to the short-chain dehydrogenases/reductases (SDR) family.</text>
</comment>
<dbReference type="SUPFAM" id="SSF51735">
    <property type="entry name" value="NAD(P)-binding Rossmann-fold domains"/>
    <property type="match status" value="1"/>
</dbReference>
<dbReference type="InterPro" id="IPR052184">
    <property type="entry name" value="SDR_enzymes"/>
</dbReference>
<accession>A0A1G7HPY2</accession>
<dbReference type="InterPro" id="IPR002347">
    <property type="entry name" value="SDR_fam"/>
</dbReference>
<dbReference type="RefSeq" id="WP_074641589.1">
    <property type="nucleotide sequence ID" value="NZ_FNBL01000002.1"/>
</dbReference>
<proteinExistence type="inferred from homology"/>
<organism evidence="2 3">
    <name type="scientific">Celeribacter baekdonensis</name>
    <dbReference type="NCBI Taxonomy" id="875171"/>
    <lineage>
        <taxon>Bacteria</taxon>
        <taxon>Pseudomonadati</taxon>
        <taxon>Pseudomonadota</taxon>
        <taxon>Alphaproteobacteria</taxon>
        <taxon>Rhodobacterales</taxon>
        <taxon>Roseobacteraceae</taxon>
        <taxon>Celeribacter</taxon>
    </lineage>
</organism>
<dbReference type="AlphaFoldDB" id="A0A1G7HPY2"/>
<evidence type="ECO:0000313" key="3">
    <source>
        <dbReference type="Proteomes" id="UP000182284"/>
    </source>
</evidence>
<dbReference type="PANTHER" id="PTHR45458:SF1">
    <property type="entry name" value="SHORT CHAIN DEHYDROGENASE"/>
    <property type="match status" value="1"/>
</dbReference>
<dbReference type="PRINTS" id="PR00081">
    <property type="entry name" value="GDHRDH"/>
</dbReference>
<name>A0A1G7HPY2_9RHOB</name>